<dbReference type="NCBIfam" id="NF041438">
    <property type="entry name" value="SepM_fam_S16"/>
    <property type="match status" value="1"/>
</dbReference>
<evidence type="ECO:0000259" key="4">
    <source>
        <dbReference type="PROSITE" id="PS51786"/>
    </source>
</evidence>
<dbReference type="EC" id="3.4.21.53" evidence="1"/>
<dbReference type="GO" id="GO:0005524">
    <property type="term" value="F:ATP binding"/>
    <property type="evidence" value="ECO:0007669"/>
    <property type="project" value="InterPro"/>
</dbReference>
<name>A0A926KQK4_9BACL</name>
<feature type="domain" description="Lon proteolytic" evidence="4">
    <location>
        <begin position="258"/>
        <end position="371"/>
    </location>
</feature>
<dbReference type="EMBL" id="JACVVD010000003">
    <property type="protein sequence ID" value="MBD0380399.1"/>
    <property type="molecule type" value="Genomic_DNA"/>
</dbReference>
<feature type="active site" evidence="1">
    <location>
        <position position="265"/>
    </location>
</feature>
<feature type="transmembrane region" description="Helical" evidence="3">
    <location>
        <begin position="28"/>
        <end position="52"/>
    </location>
</feature>
<feature type="active site" evidence="1">
    <location>
        <position position="310"/>
    </location>
</feature>
<reference evidence="5" key="1">
    <citation type="submission" date="2020-09" db="EMBL/GenBank/DDBJ databases">
        <title>Draft Genome Sequence of Paenibacillus sp. WST5.</title>
        <authorList>
            <person name="Bao Z."/>
        </authorList>
    </citation>
    <scope>NUCLEOTIDE SEQUENCE</scope>
    <source>
        <strain evidence="5">WST5</strain>
    </source>
</reference>
<evidence type="ECO:0000313" key="5">
    <source>
        <dbReference type="EMBL" id="MBD0380399.1"/>
    </source>
</evidence>
<keyword evidence="3" id="KW-0812">Transmembrane</keyword>
<dbReference type="InterPro" id="IPR036034">
    <property type="entry name" value="PDZ_sf"/>
</dbReference>
<proteinExistence type="inferred from homology"/>
<keyword evidence="6" id="KW-1185">Reference proteome</keyword>
<keyword evidence="3" id="KW-1133">Transmembrane helix</keyword>
<evidence type="ECO:0000256" key="2">
    <source>
        <dbReference type="SAM" id="MobiDB-lite"/>
    </source>
</evidence>
<dbReference type="SUPFAM" id="SSF54211">
    <property type="entry name" value="Ribosomal protein S5 domain 2-like"/>
    <property type="match status" value="1"/>
</dbReference>
<dbReference type="Pfam" id="PF05362">
    <property type="entry name" value="Lon_C"/>
    <property type="match status" value="1"/>
</dbReference>
<comment type="caution">
    <text evidence="5">The sequence shown here is derived from an EMBL/GenBank/DDBJ whole genome shotgun (WGS) entry which is preliminary data.</text>
</comment>
<gene>
    <name evidence="5" type="ORF">ICC18_09760</name>
</gene>
<comment type="similarity">
    <text evidence="1">Belongs to the peptidase S16 family.</text>
</comment>
<protein>
    <recommendedName>
        <fullName evidence="1">endopeptidase La</fullName>
        <ecNumber evidence="1">3.4.21.53</ecNumber>
    </recommendedName>
</protein>
<comment type="catalytic activity">
    <reaction evidence="1">
        <text>Hydrolysis of proteins in presence of ATP.</text>
        <dbReference type="EC" id="3.4.21.53"/>
    </reaction>
</comment>
<dbReference type="PROSITE" id="PS51786">
    <property type="entry name" value="LON_PROTEOLYTIC"/>
    <property type="match status" value="1"/>
</dbReference>
<dbReference type="GO" id="GO:0030163">
    <property type="term" value="P:protein catabolic process"/>
    <property type="evidence" value="ECO:0007669"/>
    <property type="project" value="InterPro"/>
</dbReference>
<dbReference type="InterPro" id="IPR001478">
    <property type="entry name" value="PDZ"/>
</dbReference>
<sequence length="374" mass="41048">MDDNEDSTIRTWSSDSYRHPKSTSTRRYLISFLVGIAIVYMLFFVRLPYFIFMPGTAEVIKPMVTIPKSSDSEKGAFMLTTVRVADANVVNYLIGLVHPYEEIQPKTSVLRKGESEQEYSQRQEYVMLTSQASAIQAAYTKAKIPFHINHEGVMVLQTLPGLAGEKVLKPGDVLLKAGEKEIKVAQDLLDSLKEKKAGEAVEITFSRNKTEQKATLTLGLLPGQEGDTSRQRAGIGVVPADMRSVKADQADQQVSIKAGEIGGPSAGLMFSLEIYDQLLPEDISKGYRIAGTGTIETDGTVGPIGGIQHKIIAADKEGAEYFFAPKDMTYQDGTKIQNYSDAVARANQIKSKMKIVEIGTMDDAIKFLEALPPK</sequence>
<dbReference type="GO" id="GO:0004176">
    <property type="term" value="F:ATP-dependent peptidase activity"/>
    <property type="evidence" value="ECO:0007669"/>
    <property type="project" value="UniProtKB-UniRule"/>
</dbReference>
<dbReference type="Gene3D" id="3.30.230.10">
    <property type="match status" value="1"/>
</dbReference>
<dbReference type="Pfam" id="PF13180">
    <property type="entry name" value="PDZ_2"/>
    <property type="match status" value="1"/>
</dbReference>
<keyword evidence="1" id="KW-0720">Serine protease</keyword>
<accession>A0A926KQK4</accession>
<dbReference type="GO" id="GO:0004252">
    <property type="term" value="F:serine-type endopeptidase activity"/>
    <property type="evidence" value="ECO:0007669"/>
    <property type="project" value="UniProtKB-UniRule"/>
</dbReference>
<evidence type="ECO:0000256" key="3">
    <source>
        <dbReference type="SAM" id="Phobius"/>
    </source>
</evidence>
<dbReference type="InterPro" id="IPR020568">
    <property type="entry name" value="Ribosomal_Su5_D2-typ_SF"/>
</dbReference>
<dbReference type="Proteomes" id="UP000650466">
    <property type="component" value="Unassembled WGS sequence"/>
</dbReference>
<dbReference type="InterPro" id="IPR008269">
    <property type="entry name" value="Lon_proteolytic"/>
</dbReference>
<dbReference type="PANTHER" id="PTHR10046">
    <property type="entry name" value="ATP DEPENDENT LON PROTEASE FAMILY MEMBER"/>
    <property type="match status" value="1"/>
</dbReference>
<feature type="region of interest" description="Disordered" evidence="2">
    <location>
        <begin position="1"/>
        <end position="21"/>
    </location>
</feature>
<dbReference type="SUPFAM" id="SSF50156">
    <property type="entry name" value="PDZ domain-like"/>
    <property type="match status" value="1"/>
</dbReference>
<dbReference type="GO" id="GO:0006508">
    <property type="term" value="P:proteolysis"/>
    <property type="evidence" value="ECO:0007669"/>
    <property type="project" value="UniProtKB-KW"/>
</dbReference>
<dbReference type="InterPro" id="IPR014721">
    <property type="entry name" value="Ribsml_uS5_D2-typ_fold_subgr"/>
</dbReference>
<dbReference type="AlphaFoldDB" id="A0A926KQK4"/>
<evidence type="ECO:0000313" key="6">
    <source>
        <dbReference type="Proteomes" id="UP000650466"/>
    </source>
</evidence>
<dbReference type="InterPro" id="IPR027065">
    <property type="entry name" value="Lon_Prtase"/>
</dbReference>
<keyword evidence="1" id="KW-0378">Hydrolase</keyword>
<dbReference type="RefSeq" id="WP_188174203.1">
    <property type="nucleotide sequence ID" value="NZ_JACVVD010000003.1"/>
</dbReference>
<organism evidence="5 6">
    <name type="scientific">Paenibacillus sedimenti</name>
    <dbReference type="NCBI Taxonomy" id="2770274"/>
    <lineage>
        <taxon>Bacteria</taxon>
        <taxon>Bacillati</taxon>
        <taxon>Bacillota</taxon>
        <taxon>Bacilli</taxon>
        <taxon>Bacillales</taxon>
        <taxon>Paenibacillaceae</taxon>
        <taxon>Paenibacillus</taxon>
    </lineage>
</organism>
<evidence type="ECO:0000256" key="1">
    <source>
        <dbReference type="PROSITE-ProRule" id="PRU01122"/>
    </source>
</evidence>
<keyword evidence="1" id="KW-0645">Protease</keyword>
<keyword evidence="3" id="KW-0472">Membrane</keyword>